<dbReference type="InterPro" id="IPR046328">
    <property type="entry name" value="ETS_fam"/>
</dbReference>
<dbReference type="OrthoDB" id="5961210at2759"/>
<keyword evidence="9" id="KW-1185">Reference proteome</keyword>
<evidence type="ECO:0000313" key="6">
    <source>
        <dbReference type="EMBL" id="CAF1460240.1"/>
    </source>
</evidence>
<dbReference type="InterPro" id="IPR036390">
    <property type="entry name" value="WH_DNA-bd_sf"/>
</dbReference>
<sequence>MVEQQVLTSLNNNSAYVYEIPDDVFEELTFIESLRETSPQQPFLFPEDKVDSEKWFVEENLIEITNKRRSLKLHEFFRLILNKPKYRDYVTYMDRDKGIFKILKPKKVAEKWKQAKGRITSHEMTYEKLARALRLYYRSGEMLQTPGKYQFRFGPKSGFGTVWLPKQFT</sequence>
<dbReference type="Proteomes" id="UP000677228">
    <property type="component" value="Unassembled WGS sequence"/>
</dbReference>
<dbReference type="InterPro" id="IPR000418">
    <property type="entry name" value="Ets_dom"/>
</dbReference>
<dbReference type="Proteomes" id="UP000681722">
    <property type="component" value="Unassembled WGS sequence"/>
</dbReference>
<evidence type="ECO:0000313" key="9">
    <source>
        <dbReference type="Proteomes" id="UP000663829"/>
    </source>
</evidence>
<dbReference type="EMBL" id="CAJNOK010030458">
    <property type="protein sequence ID" value="CAF1460240.1"/>
    <property type="molecule type" value="Genomic_DNA"/>
</dbReference>
<dbReference type="Proteomes" id="UP000663829">
    <property type="component" value="Unassembled WGS sequence"/>
</dbReference>
<dbReference type="EMBL" id="CAJOBC010003542">
    <property type="protein sequence ID" value="CAF3788988.1"/>
    <property type="molecule type" value="Genomic_DNA"/>
</dbReference>
<evidence type="ECO:0000256" key="3">
    <source>
        <dbReference type="RuleBase" id="RU004019"/>
    </source>
</evidence>
<protein>
    <recommendedName>
        <fullName evidence="4">ETS domain-containing protein</fullName>
    </recommendedName>
</protein>
<dbReference type="GO" id="GO:0043565">
    <property type="term" value="F:sequence-specific DNA binding"/>
    <property type="evidence" value="ECO:0007669"/>
    <property type="project" value="InterPro"/>
</dbReference>
<dbReference type="InterPro" id="IPR036388">
    <property type="entry name" value="WH-like_DNA-bd_sf"/>
</dbReference>
<feature type="domain" description="ETS" evidence="4">
    <location>
        <begin position="71"/>
        <end position="154"/>
    </location>
</feature>
<dbReference type="PANTHER" id="PTHR11849">
    <property type="entry name" value="ETS"/>
    <property type="match status" value="1"/>
</dbReference>
<keyword evidence="3" id="KW-0539">Nucleus</keyword>
<evidence type="ECO:0000313" key="5">
    <source>
        <dbReference type="EMBL" id="CAF1017578.1"/>
    </source>
</evidence>
<reference evidence="5" key="1">
    <citation type="submission" date="2021-02" db="EMBL/GenBank/DDBJ databases">
        <authorList>
            <person name="Nowell W R."/>
        </authorList>
    </citation>
    <scope>NUCLEOTIDE SEQUENCE</scope>
</reference>
<dbReference type="Pfam" id="PF00178">
    <property type="entry name" value="Ets"/>
    <property type="match status" value="1"/>
</dbReference>
<dbReference type="AlphaFoldDB" id="A0A814I1L5"/>
<dbReference type="Proteomes" id="UP000682733">
    <property type="component" value="Unassembled WGS sequence"/>
</dbReference>
<dbReference type="SUPFAM" id="SSF46785">
    <property type="entry name" value="Winged helix' DNA-binding domain"/>
    <property type="match status" value="1"/>
</dbReference>
<evidence type="ECO:0000256" key="2">
    <source>
        <dbReference type="ARBA" id="ARBA00023125"/>
    </source>
</evidence>
<gene>
    <name evidence="5" type="ORF">GPM918_LOCUS14602</name>
    <name evidence="6" type="ORF">OVA965_LOCUS35207</name>
    <name evidence="7" type="ORF">SRO942_LOCUS14599</name>
    <name evidence="8" type="ORF">TMI583_LOCUS36166</name>
</gene>
<comment type="caution">
    <text evidence="5">The sequence shown here is derived from an EMBL/GenBank/DDBJ whole genome shotgun (WGS) entry which is preliminary data.</text>
</comment>
<evidence type="ECO:0000259" key="4">
    <source>
        <dbReference type="PROSITE" id="PS50061"/>
    </source>
</evidence>
<comment type="similarity">
    <text evidence="1 3">Belongs to the ETS family.</text>
</comment>
<name>A0A814I1L5_9BILA</name>
<dbReference type="GO" id="GO:0000981">
    <property type="term" value="F:DNA-binding transcription factor activity, RNA polymerase II-specific"/>
    <property type="evidence" value="ECO:0007669"/>
    <property type="project" value="TreeGrafter"/>
</dbReference>
<dbReference type="EMBL" id="CAJOBA010052320">
    <property type="protein sequence ID" value="CAF4253597.1"/>
    <property type="molecule type" value="Genomic_DNA"/>
</dbReference>
<accession>A0A814I1L5</accession>
<evidence type="ECO:0000256" key="1">
    <source>
        <dbReference type="ARBA" id="ARBA00005562"/>
    </source>
</evidence>
<organism evidence="5 9">
    <name type="scientific">Didymodactylos carnosus</name>
    <dbReference type="NCBI Taxonomy" id="1234261"/>
    <lineage>
        <taxon>Eukaryota</taxon>
        <taxon>Metazoa</taxon>
        <taxon>Spiralia</taxon>
        <taxon>Gnathifera</taxon>
        <taxon>Rotifera</taxon>
        <taxon>Eurotatoria</taxon>
        <taxon>Bdelloidea</taxon>
        <taxon>Philodinida</taxon>
        <taxon>Philodinidae</taxon>
        <taxon>Didymodactylos</taxon>
    </lineage>
</organism>
<dbReference type="EMBL" id="CAJNOQ010003543">
    <property type="protein sequence ID" value="CAF1017578.1"/>
    <property type="molecule type" value="Genomic_DNA"/>
</dbReference>
<comment type="subcellular location">
    <subcellularLocation>
        <location evidence="3">Nucleus</location>
    </subcellularLocation>
</comment>
<dbReference type="GO" id="GO:0005634">
    <property type="term" value="C:nucleus"/>
    <property type="evidence" value="ECO:0007669"/>
    <property type="project" value="UniProtKB-SubCell"/>
</dbReference>
<keyword evidence="2 3" id="KW-0238">DNA-binding</keyword>
<dbReference type="GO" id="GO:0030154">
    <property type="term" value="P:cell differentiation"/>
    <property type="evidence" value="ECO:0007669"/>
    <property type="project" value="TreeGrafter"/>
</dbReference>
<evidence type="ECO:0000313" key="8">
    <source>
        <dbReference type="EMBL" id="CAF4253597.1"/>
    </source>
</evidence>
<proteinExistence type="inferred from homology"/>
<evidence type="ECO:0000313" key="7">
    <source>
        <dbReference type="EMBL" id="CAF3788988.1"/>
    </source>
</evidence>
<dbReference type="PROSITE" id="PS50061">
    <property type="entry name" value="ETS_DOMAIN_3"/>
    <property type="match status" value="1"/>
</dbReference>
<dbReference type="PRINTS" id="PR00454">
    <property type="entry name" value="ETSDOMAIN"/>
</dbReference>
<dbReference type="SMART" id="SM00413">
    <property type="entry name" value="ETS"/>
    <property type="match status" value="1"/>
</dbReference>
<dbReference type="Gene3D" id="1.10.10.10">
    <property type="entry name" value="Winged helix-like DNA-binding domain superfamily/Winged helix DNA-binding domain"/>
    <property type="match status" value="1"/>
</dbReference>